<dbReference type="Proteomes" id="UP001156690">
    <property type="component" value="Unassembled WGS sequence"/>
</dbReference>
<keyword evidence="3" id="KW-0997">Cell inner membrane</keyword>
<protein>
    <submittedName>
        <fullName evidence="7">Lipid A biosynthesis acyltransferase</fullName>
    </submittedName>
</protein>
<evidence type="ECO:0000256" key="3">
    <source>
        <dbReference type="ARBA" id="ARBA00022519"/>
    </source>
</evidence>
<dbReference type="Pfam" id="PF03279">
    <property type="entry name" value="Lip_A_acyltrans"/>
    <property type="match status" value="1"/>
</dbReference>
<organism evidence="7 8">
    <name type="scientific">Vibrio penaeicida</name>
    <dbReference type="NCBI Taxonomy" id="104609"/>
    <lineage>
        <taxon>Bacteria</taxon>
        <taxon>Pseudomonadati</taxon>
        <taxon>Pseudomonadota</taxon>
        <taxon>Gammaproteobacteria</taxon>
        <taxon>Vibrionales</taxon>
        <taxon>Vibrionaceae</taxon>
        <taxon>Vibrio</taxon>
    </lineage>
</organism>
<dbReference type="AlphaFoldDB" id="A0AAV5NNJ9"/>
<comment type="caution">
    <text evidence="7">The sequence shown here is derived from an EMBL/GenBank/DDBJ whole genome shotgun (WGS) entry which is preliminary data.</text>
</comment>
<evidence type="ECO:0000256" key="5">
    <source>
        <dbReference type="ARBA" id="ARBA00023136"/>
    </source>
</evidence>
<keyword evidence="4" id="KW-0808">Transferase</keyword>
<evidence type="ECO:0000256" key="4">
    <source>
        <dbReference type="ARBA" id="ARBA00022679"/>
    </source>
</evidence>
<keyword evidence="6 7" id="KW-0012">Acyltransferase</keyword>
<dbReference type="PANTHER" id="PTHR30606:SF9">
    <property type="entry name" value="LIPID A BIOSYNTHESIS LAUROYLTRANSFERASE"/>
    <property type="match status" value="1"/>
</dbReference>
<keyword evidence="5" id="KW-0472">Membrane</keyword>
<evidence type="ECO:0000313" key="8">
    <source>
        <dbReference type="Proteomes" id="UP001156690"/>
    </source>
</evidence>
<sequence length="300" mass="34084">MTVKTFDNTKKNKGINAASDNVAKDKAKHEKVARRTRAFIRTPFFFKKTMASLLAPVLHVGRFKTADKGLRRVFPQSDVNWRKQISKASAKQTLMNLMGVCHLNAHIFESDDGLKSIVEEAKQGKGGVILCLHTGIYDAVTWYLNKKGVPTETIFGAGKDGKRETENTIIETAAEELEIPFVERGSNSILGLVRAISEGRWVVFHMDLRADGVNTQFFGFDTQVPTTPFFIAQKLGCSAYLHHTLSGKQKQSLFFNKLPQREDLFGKARMEAEAKTTMEYLEQVIRKNPTQWIWHYNRWK</sequence>
<keyword evidence="8" id="KW-1185">Reference proteome</keyword>
<dbReference type="GO" id="GO:0005886">
    <property type="term" value="C:plasma membrane"/>
    <property type="evidence" value="ECO:0007669"/>
    <property type="project" value="UniProtKB-SubCell"/>
</dbReference>
<evidence type="ECO:0000256" key="2">
    <source>
        <dbReference type="ARBA" id="ARBA00022475"/>
    </source>
</evidence>
<comment type="subcellular location">
    <subcellularLocation>
        <location evidence="1">Cell inner membrane</location>
    </subcellularLocation>
</comment>
<name>A0AAV5NNJ9_9VIBR</name>
<keyword evidence="2" id="KW-1003">Cell membrane</keyword>
<dbReference type="RefSeq" id="WP_126610198.1">
    <property type="nucleotide sequence ID" value="NZ_AP025144.1"/>
</dbReference>
<dbReference type="GO" id="GO:0016746">
    <property type="term" value="F:acyltransferase activity"/>
    <property type="evidence" value="ECO:0007669"/>
    <property type="project" value="UniProtKB-KW"/>
</dbReference>
<dbReference type="PANTHER" id="PTHR30606">
    <property type="entry name" value="LIPID A BIOSYNTHESIS LAUROYL ACYLTRANSFERASE"/>
    <property type="match status" value="1"/>
</dbReference>
<reference evidence="8" key="1">
    <citation type="journal article" date="2019" name="Int. J. Syst. Evol. Microbiol.">
        <title>The Global Catalogue of Microorganisms (GCM) 10K type strain sequencing project: providing services to taxonomists for standard genome sequencing and annotation.</title>
        <authorList>
            <consortium name="The Broad Institute Genomics Platform"/>
            <consortium name="The Broad Institute Genome Sequencing Center for Infectious Disease"/>
            <person name="Wu L."/>
            <person name="Ma J."/>
        </authorList>
    </citation>
    <scope>NUCLEOTIDE SEQUENCE [LARGE SCALE GENOMIC DNA]</scope>
    <source>
        <strain evidence="8">NBRC 15640</strain>
    </source>
</reference>
<evidence type="ECO:0000256" key="6">
    <source>
        <dbReference type="ARBA" id="ARBA00023315"/>
    </source>
</evidence>
<proteinExistence type="predicted"/>
<dbReference type="InterPro" id="IPR004960">
    <property type="entry name" value="LipA_acyltrans"/>
</dbReference>
<evidence type="ECO:0000256" key="1">
    <source>
        <dbReference type="ARBA" id="ARBA00004533"/>
    </source>
</evidence>
<gene>
    <name evidence="7" type="ORF">GCM10007932_12390</name>
</gene>
<dbReference type="GO" id="GO:0009247">
    <property type="term" value="P:glycolipid biosynthetic process"/>
    <property type="evidence" value="ECO:0007669"/>
    <property type="project" value="UniProtKB-ARBA"/>
</dbReference>
<accession>A0AAV5NNJ9</accession>
<dbReference type="CDD" id="cd07984">
    <property type="entry name" value="LPLAT_LABLAT-like"/>
    <property type="match status" value="1"/>
</dbReference>
<dbReference type="EMBL" id="BSNX01000008">
    <property type="protein sequence ID" value="GLQ71879.1"/>
    <property type="molecule type" value="Genomic_DNA"/>
</dbReference>
<evidence type="ECO:0000313" key="7">
    <source>
        <dbReference type="EMBL" id="GLQ71879.1"/>
    </source>
</evidence>